<accession>A0AAV4DYN8</accession>
<feature type="compositionally biased region" description="Polar residues" evidence="1">
    <location>
        <begin position="146"/>
        <end position="157"/>
    </location>
</feature>
<comment type="caution">
    <text evidence="2">The sequence shown here is derived from an EMBL/GenBank/DDBJ whole genome shotgun (WGS) entry which is preliminary data.</text>
</comment>
<protein>
    <submittedName>
        <fullName evidence="2">Uncharacterized protein</fullName>
    </submittedName>
</protein>
<evidence type="ECO:0000313" key="2">
    <source>
        <dbReference type="EMBL" id="GFO49437.1"/>
    </source>
</evidence>
<dbReference type="InterPro" id="IPR043128">
    <property type="entry name" value="Rev_trsase/Diguanyl_cyclase"/>
</dbReference>
<proteinExistence type="predicted"/>
<dbReference type="SUPFAM" id="SSF56672">
    <property type="entry name" value="DNA/RNA polymerases"/>
    <property type="match status" value="1"/>
</dbReference>
<reference evidence="2 3" key="1">
    <citation type="journal article" date="2021" name="Elife">
        <title>Chloroplast acquisition without the gene transfer in kleptoplastic sea slugs, Plakobranchus ocellatus.</title>
        <authorList>
            <person name="Maeda T."/>
            <person name="Takahashi S."/>
            <person name="Yoshida T."/>
            <person name="Shimamura S."/>
            <person name="Takaki Y."/>
            <person name="Nagai Y."/>
            <person name="Toyoda A."/>
            <person name="Suzuki Y."/>
            <person name="Arimoto A."/>
            <person name="Ishii H."/>
            <person name="Satoh N."/>
            <person name="Nishiyama T."/>
            <person name="Hasebe M."/>
            <person name="Maruyama T."/>
            <person name="Minagawa J."/>
            <person name="Obokata J."/>
            <person name="Shigenobu S."/>
        </authorList>
    </citation>
    <scope>NUCLEOTIDE SEQUENCE [LARGE SCALE GENOMIC DNA]</scope>
</reference>
<dbReference type="InterPro" id="IPR043502">
    <property type="entry name" value="DNA/RNA_pol_sf"/>
</dbReference>
<dbReference type="Proteomes" id="UP000735302">
    <property type="component" value="Unassembled WGS sequence"/>
</dbReference>
<organism evidence="2 3">
    <name type="scientific">Plakobranchus ocellatus</name>
    <dbReference type="NCBI Taxonomy" id="259542"/>
    <lineage>
        <taxon>Eukaryota</taxon>
        <taxon>Metazoa</taxon>
        <taxon>Spiralia</taxon>
        <taxon>Lophotrochozoa</taxon>
        <taxon>Mollusca</taxon>
        <taxon>Gastropoda</taxon>
        <taxon>Heterobranchia</taxon>
        <taxon>Euthyneura</taxon>
        <taxon>Panpulmonata</taxon>
        <taxon>Sacoglossa</taxon>
        <taxon>Placobranchoidea</taxon>
        <taxon>Plakobranchidae</taxon>
        <taxon>Plakobranchus</taxon>
    </lineage>
</organism>
<dbReference type="EMBL" id="BLXT01008489">
    <property type="protein sequence ID" value="GFO49437.1"/>
    <property type="molecule type" value="Genomic_DNA"/>
</dbReference>
<feature type="region of interest" description="Disordered" evidence="1">
    <location>
        <begin position="135"/>
        <end position="157"/>
    </location>
</feature>
<gene>
    <name evidence="2" type="ORF">PoB_007594200</name>
</gene>
<keyword evidence="3" id="KW-1185">Reference proteome</keyword>
<dbReference type="AlphaFoldDB" id="A0AAV4DYN8"/>
<name>A0AAV4DYN8_9GAST</name>
<sequence length="157" mass="18034">MGLKDSSFVYQRLVSQTLADCPGSIAYTNDILSFKSTRAEQCANFRMVLLRLSDKDFRLQDGSQTEDQCLLREKSHRPFHCFAMTSSRLSLRSSPKYCPHEAKTWSVLLVARPRKEIEDFVKHCVGYQLRDKNRVPATRNSHRPSYCSSVTPSRQSP</sequence>
<evidence type="ECO:0000256" key="1">
    <source>
        <dbReference type="SAM" id="MobiDB-lite"/>
    </source>
</evidence>
<dbReference type="Gene3D" id="3.30.70.270">
    <property type="match status" value="1"/>
</dbReference>
<evidence type="ECO:0000313" key="3">
    <source>
        <dbReference type="Proteomes" id="UP000735302"/>
    </source>
</evidence>